<name>A0A5N6GIY2_ASPFL</name>
<evidence type="ECO:0000256" key="1">
    <source>
        <dbReference type="SAM" id="SignalP"/>
    </source>
</evidence>
<dbReference type="AlphaFoldDB" id="A0A5N6GIY2"/>
<gene>
    <name evidence="2" type="ORF">BDV35DRAFT_385018</name>
</gene>
<keyword evidence="1" id="KW-0732">Signal</keyword>
<dbReference type="Proteomes" id="UP000325434">
    <property type="component" value="Unassembled WGS sequence"/>
</dbReference>
<protein>
    <recommendedName>
        <fullName evidence="3">Secreted protein</fullName>
    </recommendedName>
</protein>
<organism evidence="2">
    <name type="scientific">Aspergillus flavus</name>
    <dbReference type="NCBI Taxonomy" id="5059"/>
    <lineage>
        <taxon>Eukaryota</taxon>
        <taxon>Fungi</taxon>
        <taxon>Dikarya</taxon>
        <taxon>Ascomycota</taxon>
        <taxon>Pezizomycotina</taxon>
        <taxon>Eurotiomycetes</taxon>
        <taxon>Eurotiomycetidae</taxon>
        <taxon>Eurotiales</taxon>
        <taxon>Aspergillaceae</taxon>
        <taxon>Aspergillus</taxon>
        <taxon>Aspergillus subgen. Circumdati</taxon>
    </lineage>
</organism>
<reference evidence="2" key="1">
    <citation type="submission" date="2019-04" db="EMBL/GenBank/DDBJ databases">
        <title>Friends and foes A comparative genomics study of 23 Aspergillus species from section Flavi.</title>
        <authorList>
            <consortium name="DOE Joint Genome Institute"/>
            <person name="Kjaerbolling I."/>
            <person name="Vesth T."/>
            <person name="Frisvad J.C."/>
            <person name="Nybo J.L."/>
            <person name="Theobald S."/>
            <person name="Kildgaard S."/>
            <person name="Isbrandt T."/>
            <person name="Kuo A."/>
            <person name="Sato A."/>
            <person name="Lyhne E.K."/>
            <person name="Kogle M.E."/>
            <person name="Wiebenga A."/>
            <person name="Kun R.S."/>
            <person name="Lubbers R.J."/>
            <person name="Makela M.R."/>
            <person name="Barry K."/>
            <person name="Chovatia M."/>
            <person name="Clum A."/>
            <person name="Daum C."/>
            <person name="Haridas S."/>
            <person name="He G."/>
            <person name="LaButti K."/>
            <person name="Lipzen A."/>
            <person name="Mondo S."/>
            <person name="Riley R."/>
            <person name="Salamov A."/>
            <person name="Simmons B.A."/>
            <person name="Magnuson J.K."/>
            <person name="Henrissat B."/>
            <person name="Mortensen U.H."/>
            <person name="Larsen T.O."/>
            <person name="Devries R.P."/>
            <person name="Grigoriev I.V."/>
            <person name="Machida M."/>
            <person name="Baker S.E."/>
            <person name="Andersen M.R."/>
        </authorList>
    </citation>
    <scope>NUCLEOTIDE SEQUENCE [LARGE SCALE GENOMIC DNA]</scope>
    <source>
        <strain evidence="2">CBS 121.62</strain>
    </source>
</reference>
<evidence type="ECO:0000313" key="2">
    <source>
        <dbReference type="EMBL" id="KAB8241374.1"/>
    </source>
</evidence>
<feature type="signal peptide" evidence="1">
    <location>
        <begin position="1"/>
        <end position="22"/>
    </location>
</feature>
<evidence type="ECO:0008006" key="3">
    <source>
        <dbReference type="Google" id="ProtNLM"/>
    </source>
</evidence>
<feature type="chain" id="PRO_5024935357" description="Secreted protein" evidence="1">
    <location>
        <begin position="23"/>
        <end position="75"/>
    </location>
</feature>
<sequence>MVCIRASQVLSVQIAFLGVLLTQPKLLMRAQPTFLSHDHSRRDHIPRINHDVDTNRGKTRGKTLNLHKNILAFFN</sequence>
<accession>A0A5N6GIY2</accession>
<proteinExistence type="predicted"/>
<dbReference type="EMBL" id="ML734693">
    <property type="protein sequence ID" value="KAB8241374.1"/>
    <property type="molecule type" value="Genomic_DNA"/>
</dbReference>